<keyword evidence="2" id="KW-0964">Secreted</keyword>
<keyword evidence="5" id="KW-0479">Metal-binding</keyword>
<evidence type="ECO:0000256" key="1">
    <source>
        <dbReference type="ARBA" id="ARBA00004613"/>
    </source>
</evidence>
<evidence type="ECO:0000256" key="6">
    <source>
        <dbReference type="SAM" id="SignalP"/>
    </source>
</evidence>
<keyword evidence="5" id="KW-0408">Iron</keyword>
<dbReference type="Pfam" id="PF03098">
    <property type="entry name" value="An_peroxidase"/>
    <property type="match status" value="1"/>
</dbReference>
<dbReference type="GO" id="GO:0020037">
    <property type="term" value="F:heme binding"/>
    <property type="evidence" value="ECO:0007669"/>
    <property type="project" value="InterPro"/>
</dbReference>
<dbReference type="EMBL" id="JAZGQO010000011">
    <property type="protein sequence ID" value="KAK6174184.1"/>
    <property type="molecule type" value="Genomic_DNA"/>
</dbReference>
<evidence type="ECO:0008006" key="9">
    <source>
        <dbReference type="Google" id="ProtNLM"/>
    </source>
</evidence>
<dbReference type="AlphaFoldDB" id="A0AAN8JH77"/>
<gene>
    <name evidence="7" type="ORF">SNE40_017507</name>
</gene>
<dbReference type="SUPFAM" id="SSF48113">
    <property type="entry name" value="Heme-dependent peroxidases"/>
    <property type="match status" value="1"/>
</dbReference>
<dbReference type="PANTHER" id="PTHR11475:SF4">
    <property type="entry name" value="CHORION PEROXIDASE"/>
    <property type="match status" value="1"/>
</dbReference>
<keyword evidence="8" id="KW-1185">Reference proteome</keyword>
<comment type="subcellular location">
    <subcellularLocation>
        <location evidence="1">Secreted</location>
    </subcellularLocation>
</comment>
<accession>A0AAN8JH77</accession>
<evidence type="ECO:0000256" key="4">
    <source>
        <dbReference type="ARBA" id="ARBA00023180"/>
    </source>
</evidence>
<dbReference type="GO" id="GO:0046872">
    <property type="term" value="F:metal ion binding"/>
    <property type="evidence" value="ECO:0007669"/>
    <property type="project" value="UniProtKB-KW"/>
</dbReference>
<organism evidence="7 8">
    <name type="scientific">Patella caerulea</name>
    <name type="common">Rayed Mediterranean limpet</name>
    <dbReference type="NCBI Taxonomy" id="87958"/>
    <lineage>
        <taxon>Eukaryota</taxon>
        <taxon>Metazoa</taxon>
        <taxon>Spiralia</taxon>
        <taxon>Lophotrochozoa</taxon>
        <taxon>Mollusca</taxon>
        <taxon>Gastropoda</taxon>
        <taxon>Patellogastropoda</taxon>
        <taxon>Patelloidea</taxon>
        <taxon>Patellidae</taxon>
        <taxon>Patella</taxon>
    </lineage>
</organism>
<keyword evidence="5" id="KW-0349">Heme</keyword>
<dbReference type="GO" id="GO:0004601">
    <property type="term" value="F:peroxidase activity"/>
    <property type="evidence" value="ECO:0007669"/>
    <property type="project" value="InterPro"/>
</dbReference>
<name>A0AAN8JH77_PATCE</name>
<dbReference type="GO" id="GO:0005576">
    <property type="term" value="C:extracellular region"/>
    <property type="evidence" value="ECO:0007669"/>
    <property type="project" value="UniProtKB-SubCell"/>
</dbReference>
<comment type="caution">
    <text evidence="7">The sequence shown here is derived from an EMBL/GenBank/DDBJ whole genome shotgun (WGS) entry which is preliminary data.</text>
</comment>
<evidence type="ECO:0000256" key="5">
    <source>
        <dbReference type="PIRSR" id="PIRSR619791-2"/>
    </source>
</evidence>
<dbReference type="PANTHER" id="PTHR11475">
    <property type="entry name" value="OXIDASE/PEROXIDASE"/>
    <property type="match status" value="1"/>
</dbReference>
<evidence type="ECO:0000256" key="2">
    <source>
        <dbReference type="ARBA" id="ARBA00022525"/>
    </source>
</evidence>
<proteinExistence type="predicted"/>
<feature type="signal peptide" evidence="6">
    <location>
        <begin position="1"/>
        <end position="21"/>
    </location>
</feature>
<sequence>MMRNFVIVTCLILVFRFKVQAQSYGEEDTSHVMTLSMELAQESKMNGVYQLRNNTCYIPYYVGPYITYPTESQSTCPHDDQATRIYRTINGTCNNILEPQLGQSNGRFKRYLQAEYDDGYSSPRIYSRNRTCTDYVIYRKCIKQLLPSARTVSAAIHTEYNISSPNTVMLMQWGQFLDHDFTAAAIVQPAEENPCCNHSDVRAGKLHPDSFISDGQCFPIPIVQDPSDRHFNRTCMNFIRSKSIDDRIGFFRPREQQNLLTAFIDGSNVYGSDDTTASHLRGQNGRMKTSGNNLLPRGNDGDCIRDNAPYCFAAGDERVHVFPGLTAMHTAFVRLHNYLVEKFDNHTTWDGEKLYQESRKVVGAILQRITYTEWLPEILNSYTMHQYRLNEGGYQYNQNVNPSISGVFGTAAFRFGHSLIPDFLVIDGQEKPSRKLFNNPQHVFTSLDSIVANLLSNPAQMRDRFVSREVSDHLFERNGIGFDLPAFNIQRGRDHGLPSYNMFRYFCGLPEVTSFNSSYLGNAGPSLQSVYAHVDDIDVFAGGMSEPNLPGSNLGPLFSCIIAQQFQDLKYGDSFWYETSDQQRGFKAAELASIKKIGLSKVLCQVFNLVKVQRNPFKLVTNTNPEVLCDSLDDIDLTPWY</sequence>
<dbReference type="PRINTS" id="PR00457">
    <property type="entry name" value="ANPEROXIDASE"/>
</dbReference>
<dbReference type="InterPro" id="IPR037120">
    <property type="entry name" value="Haem_peroxidase_sf_animal"/>
</dbReference>
<dbReference type="InterPro" id="IPR019791">
    <property type="entry name" value="Haem_peroxidase_animal"/>
</dbReference>
<keyword evidence="4" id="KW-0325">Glycoprotein</keyword>
<dbReference type="FunFam" id="1.10.640.10:FF:000003">
    <property type="entry name" value="chorion peroxidase"/>
    <property type="match status" value="1"/>
</dbReference>
<dbReference type="GO" id="GO:0006979">
    <property type="term" value="P:response to oxidative stress"/>
    <property type="evidence" value="ECO:0007669"/>
    <property type="project" value="InterPro"/>
</dbReference>
<dbReference type="Gene3D" id="1.10.640.10">
    <property type="entry name" value="Haem peroxidase domain superfamily, animal type"/>
    <property type="match status" value="1"/>
</dbReference>
<dbReference type="CDD" id="cd09823">
    <property type="entry name" value="peroxinectin_like"/>
    <property type="match status" value="1"/>
</dbReference>
<evidence type="ECO:0000256" key="3">
    <source>
        <dbReference type="ARBA" id="ARBA00022729"/>
    </source>
</evidence>
<dbReference type="PROSITE" id="PS50292">
    <property type="entry name" value="PEROXIDASE_3"/>
    <property type="match status" value="1"/>
</dbReference>
<reference evidence="7 8" key="1">
    <citation type="submission" date="2024-01" db="EMBL/GenBank/DDBJ databases">
        <title>The genome of the rayed Mediterranean limpet Patella caerulea (Linnaeus, 1758).</title>
        <authorList>
            <person name="Anh-Thu Weber A."/>
            <person name="Halstead-Nussloch G."/>
        </authorList>
    </citation>
    <scope>NUCLEOTIDE SEQUENCE [LARGE SCALE GENOMIC DNA]</scope>
    <source>
        <strain evidence="7">AATW-2023a</strain>
        <tissue evidence="7">Whole specimen</tissue>
    </source>
</reference>
<evidence type="ECO:0000313" key="7">
    <source>
        <dbReference type="EMBL" id="KAK6174184.1"/>
    </source>
</evidence>
<feature type="binding site" description="axial binding residue" evidence="5">
    <location>
        <position position="417"/>
    </location>
    <ligand>
        <name>heme b</name>
        <dbReference type="ChEBI" id="CHEBI:60344"/>
    </ligand>
    <ligandPart>
        <name>Fe</name>
        <dbReference type="ChEBI" id="CHEBI:18248"/>
    </ligandPart>
</feature>
<dbReference type="InterPro" id="IPR010255">
    <property type="entry name" value="Haem_peroxidase_sf"/>
</dbReference>
<protein>
    <recommendedName>
        <fullName evidence="9">Peroxidase</fullName>
    </recommendedName>
</protein>
<keyword evidence="3 6" id="KW-0732">Signal</keyword>
<evidence type="ECO:0000313" key="8">
    <source>
        <dbReference type="Proteomes" id="UP001347796"/>
    </source>
</evidence>
<feature type="chain" id="PRO_5043018136" description="Peroxidase" evidence="6">
    <location>
        <begin position="22"/>
        <end position="641"/>
    </location>
</feature>
<dbReference type="Proteomes" id="UP001347796">
    <property type="component" value="Unassembled WGS sequence"/>
</dbReference>